<evidence type="ECO:0000256" key="5">
    <source>
        <dbReference type="ARBA" id="ARBA00022737"/>
    </source>
</evidence>
<evidence type="ECO:0000256" key="4">
    <source>
        <dbReference type="ARBA" id="ARBA00022692"/>
    </source>
</evidence>
<dbReference type="InterPro" id="IPR001611">
    <property type="entry name" value="Leu-rich_rpt"/>
</dbReference>
<dbReference type="InterPro" id="IPR001304">
    <property type="entry name" value="C-type_lectin-like"/>
</dbReference>
<feature type="domain" description="PKD" evidence="13">
    <location>
        <begin position="2132"/>
        <end position="2192"/>
    </location>
</feature>
<feature type="transmembrane region" description="Helical" evidence="11">
    <location>
        <begin position="3753"/>
        <end position="3774"/>
    </location>
</feature>
<dbReference type="SUPFAM" id="SSF49299">
    <property type="entry name" value="PKD domain"/>
    <property type="match status" value="10"/>
</dbReference>
<sequence length="4180" mass="453442">MLTCIRKSQPKHGIAVRGNKPTIKPNVQDVFFIRLLLSALLLCSCAPEVLASGTALSFSCPQNSAGDSCICSETEVDCTGLGLTVAPSGLGANIQRLILKNNAISSIDIIASQSLAQLMYIDASYNTISSLDWSSFSSLTNLEELYLQMNSLYFVDISFFHRNHLHTLYIESASLSSFGAPTSLCNIENLHIGGNTFSTLSADSFACMTNLETLKLNNLGLTSLPDGIFSGNPNLRHIDLSNNQLTNLHTNVFDGIGSLTSLNLAGNPWVCDCDLLWLKIYINDMVSLGGALLNAESTFCTAPGGDNPAFNSLTAYDFLADCKKDHFLARTKRQTSSGGVTTCQVHSTGVQCGSDEVASCVYDFDSQSYSIVHYTSMVTNSSHGNLDESTCREACHLENALYFLFENNAPVLCLCGDVIPVSACSDCDSVMAAGLSGSAQMCNGQYTHLDGAAHILHDLQISISSPSSSSVSTLIAFEEATFEYSGGPRGFDYITWDFGDASTVTVFNRTNVSHTFIYVGSFDVRLTLSATGLSSSSSAASSSTTRSSTPPDVQVTIKVTVTAPLEHGDLSYPVSPVRSLEVMRISAEFKSGWGQTVHWTREDPSAVTSGGEEGEGSCESGWTAFHNRCIRVTLTPADWSTANSQCSSQCSMGCGRLLRVYSLEEITELGADPELFKPGSGTAYYTGAQWSSNTYMWDNSMDKAFVFRETLADSALGNCVQLSTSGLSGVDCSQQLPYICEKDPVTCTVGENYGGQVCYAALSTAATWDEAQANCSSAFANGRLVSSIEDSSFNNFLVRFISGNSWIGLRATTLQGHYTWQDGGSLLPSSYNNWASSTGSEPCVTIDTRGQWHREACDIAKPYICQYFIGDEINVQWKVSGILPRDGSLGAPHNVFQTSPSSIGIGTVTILPGSWFETYGQILQWVVGIKPQASDTDLALQIWRPVCSAGTLDRPGCNTNIPFFTCASSVTQSCNSSICSEGEYYCLLSKSCLAFAQPCTCAGVSSVATNLDCISSINNNHLPRYQLIMSWAVQIPAQTTRIQFEPPQGADVQLGDVLGFQAAQPDLVMCETSSNSSWRNTVISENVVSDWFSVGTTQSLKNYDFKEDMLCEVTAVFSNSSQTSSPGESLTYIASTGDYTFSAKQGSNSLDSCRMTVLDDIQGFLWIYPEPYNTTISQGSTSTAAVNVPADAPLDLVVKVLQGKNPMIAWTFDGGSTQSSSFLASYCPTSISQLPESCSYSSSFLSNPYASFRHSFSPSINPVSLTVQATNTLSFAKIRVTFHVYAPITNVEFYHKDCETYFNCKVYLEEGMLQEFHVSASGDVEDIVFYQDGQEILPAATATANHSMTFSHNDDVVLSVNVSNPVSWMVMNLTVHACIRATLGPVSFDESFMKVALGRPVSIVAKATATSGVTIHVTWIIGDANSTFVLPNTQTVVTPTLPFIFHTTGNVSVTVLLTNCFGDNVSDSMVVEVYKTIETVVLEASSNYIPTGQEFELTIRVDNSSTADDYHYGEMSFSVDWGTGSGTPHTFVDSSPLQSLTHHIDVAGTYTVTVTVTSTNDPNNPMSMTLVLNLQDKISHLRLTYDGPKHVSEQITFTAILNSGTDVEYSLEYGNGDLAPFQSSESFTYNYSVANVYKAIVRARNGVSQRSSSLTLYAYDETLLQIIRVRALRYAPVNTTVSVSTEVAAQVPTSLNYTWNFGNGDVQTGVGLNSATTLYSSIGNFLISLEVENATGNLSDVKNNVICIEETISGLSVHYATPIALQMPGAVEYVNFVATVQSGSNMTYEWIVNDEIDVGNYDTLNWTVTQAGTYNVTVSVGNDLDSKQKDMQLVAMEIITGLTINCFNCSKGNFCKSRADIFFQAGKQYGTHENYTWAFSDNSSVYQGNIVLHNFLKAGTYTVDLVSMNEVSTAIESAIIHAQEEVTGLALLVNQTTTIVDRGLRFQVSYSGGTSLNFVWECSNMTVASLSTDVLELSFPLEGYYNCSAVVSNEVSSGAESVLVTVMGLIANISVDHSFISSPTSLKEWYASVDEVYSLNSVISTNFLVSYEWEIQQGGLVLDTYDTSAFNYSFSPVGSFNVSLRAVNDMSSDEVLLTVHSQKPVSGVNINISSPVFTVVGASIALQVALTTGSDVTYEWTSNGMTQQSQTDSAVISFSSTGVFIVQVTAANKIGYETDEVEVNVFEPVSNVAIQLSQANTLPYVSLTSDLQISAPNVSGSDLVFHWEITNSLGTPVFRSNLTSVVYRFASSGSYTIQLNVSNPMSSLSDSTSIEVQGPILNANVDLSNSVVATASVVTISADVNAGATDLTYTWQINGTISGNAQSFAQQFQTVGIYVIALTVENNISSAKSEAILRVLDPVVGLQISDCNIRLAQSPTIINSIISSGTNVTFLWSINSDATSETFPGESLNFTFPNQGLYNVTLTASNDLGLSHISCLMEAHLPIGNVSLDISSPDLNHIFVNLPVTFTASGGNFQFGTFTWDITGQPSNVSTSKVYTTTFTTTGLFNLTLDISNGVSQVSLSLSFTVRDFQCLLPQVRSVGALQRSVLRSQPLELEVAVDPLDCNEYIAVHTWSIYHSPDCSANLNISLKVDLGNATISSPALTIKARMLAVGSYCVEFATGYHYTSVLETVYFTVNVTSSPLHAVIRGGTRRTVAIGSDLCLDGLSSYDPDDLLTSSEIGYTWQCVESNATGGCFSPQTQGRFCHSNFTEGTYRITLDVSASGRVADSEEQIIEVLDVPHFVPTAGVVCVSCLSLGNYRISCSQHVALSASCDNCAQCSPSFSWKVFEGQQEISLDSSQTSTGISSSNLVLPKWGAIKDDWDYTFVVYVSCTNSSVGTASLTLQANRPPSGGTCQISPLQIVPLEDQVTISCPNWFDMDDPNTAILYTIYVDSLDPLTGTNQTYPLYTGTDATQSVYLGPYGADSINLRVIISDEFGASVLGGRSTITFLSPTLTSGQSQTDYLSQQTDSVLSSLTRQASPISLLQYSIALGQQLNAESRLQAITQLAGSGSQQEQRRAAIRDAVTICLTTTVPVTTLADVQQMAYALKLLTDYSVEYLTEDSQVLMMQTLASMLDLLQSTTNTGLDRGDVPTQDILGVLQNVLSAANARVYSVADIWASGRTVSLADFSTDFQALRPEISQAVGGMSFEAISLDEAHRRRVVSNAMPLLENVLIYTLATMMVGETGIELDLSGATIRAYRSYANNIERQSLSNSSQVQMAESMLDCCKSDSDEVLQVMMSHDRNPYTYGDSSSGRASSTMPVQTVSFFEPNGSVISVSELPQNSSIQLYMFSPNVDFAGSSSAISSGRLVESVVYDPFQAVSYKSVSIDAGKSKVWTIPDVVLYANEGIGVHIQLRIQFPANDTDPASTVTSYVGVNYSPDVDNYDQKLILTAARMANSLDHRDYTFFLSNVRSTDVVYVTATNDDTSRSIQLSVGIYFSSCEYFDVASELWSSSGCTVQDESTATVTSCVCNHLTSFGGAGVVSIADIDFADLDNLDLSTNPVVFIALSIVLGLYIITVLICRYLDTLDLRRISRVPLCGRDGPFKYEIAIVTGRQFGSGTTAHIGLKLYGTQNKGEARHVTKPGAFQRGSRDVFLISHAENLGELTKVLVWHDNLGLSPAWFVSHIAVKDLQTGARYTFLINSWLSLEMEDGVVQKTVKVAGEEEMLRHKACFTSILGHSLADIHAWLSVSERPDHSRFTRVQRATVLLTCIYLYMCVNAVWYGAFKSRQELEQDSWHGAYGWEEVVVALTSTLMVVPFLFGLAFVFKRSRCKESMFQEILRPSSAQTLEIEAMCDLYSRDEGSFRTVTPLGDWVPAIDRESTTESLGVPVGLKRTVPMHRFARRGSTDSNMNRVRPPVLGKKELWSRDTIMQSWPDRMPTWIKQVKAQVKGHQRGAGPSSATSQAGGTSAAADNSFASRRSSRSTRTLFSGSKSVDDSDEDLQQRLDEMDAEIARDEERDRKRKISQELRQKRDSMMDLFDSDDEWVNEGLEELQVTAPSKPLPFNPRRDAELVPHGDRRSSKSGSHSSSSVRGAPATSGSASSRRDSSSVVWRDIHRPNIVSASNKSKSSLSDNYGFRRSLSTTTSQGLPLPLHHLTQLTYPPSSDSSCCPLLLPHWCVYLAYAVCIKLCLLAAILVLLYGYRFGSNAALKWVVSLCCSILISILVVEPLR</sequence>
<evidence type="ECO:0000259" key="14">
    <source>
        <dbReference type="PROSITE" id="PS50095"/>
    </source>
</evidence>
<accession>A0AAV3YBJ2</accession>
<dbReference type="Gene3D" id="2.60.60.20">
    <property type="entry name" value="PLAT/LH2 domain"/>
    <property type="match status" value="1"/>
</dbReference>
<evidence type="ECO:0000259" key="12">
    <source>
        <dbReference type="PROSITE" id="PS50041"/>
    </source>
</evidence>
<dbReference type="SUPFAM" id="SSF56436">
    <property type="entry name" value="C-type lectin-like"/>
    <property type="match status" value="2"/>
</dbReference>
<dbReference type="Gene3D" id="2.60.220.50">
    <property type="match status" value="1"/>
</dbReference>
<feature type="domain" description="PKD" evidence="13">
    <location>
        <begin position="1521"/>
        <end position="1559"/>
    </location>
</feature>
<dbReference type="Pfam" id="PF01477">
    <property type="entry name" value="PLAT"/>
    <property type="match status" value="1"/>
</dbReference>
<keyword evidence="18" id="KW-1185">Reference proteome</keyword>
<dbReference type="InterPro" id="IPR000203">
    <property type="entry name" value="GPS"/>
</dbReference>
<dbReference type="InterPro" id="IPR002859">
    <property type="entry name" value="PKD/REJ-like"/>
</dbReference>
<feature type="transmembrane region" description="Helical" evidence="11">
    <location>
        <begin position="4157"/>
        <end position="4176"/>
    </location>
</feature>
<comment type="similarity">
    <text evidence="2">Belongs to the polycystin family.</text>
</comment>
<dbReference type="SUPFAM" id="SSF49723">
    <property type="entry name" value="Lipase/lipooxygenase domain (PLAT/LH2 domain)"/>
    <property type="match status" value="1"/>
</dbReference>
<dbReference type="PROSITE" id="PS50221">
    <property type="entry name" value="GAIN_B"/>
    <property type="match status" value="1"/>
</dbReference>
<dbReference type="InterPro" id="IPR036392">
    <property type="entry name" value="PLAT/LH2_dom_sf"/>
</dbReference>
<dbReference type="InterPro" id="IPR018378">
    <property type="entry name" value="C-type_lectin_CS"/>
</dbReference>
<dbReference type="InterPro" id="IPR003591">
    <property type="entry name" value="Leu-rich_rpt_typical-subtyp"/>
</dbReference>
<keyword evidence="8" id="KW-1015">Disulfide bond</keyword>
<dbReference type="InterPro" id="IPR035986">
    <property type="entry name" value="PKD_dom_sf"/>
</dbReference>
<dbReference type="InterPro" id="IPR014010">
    <property type="entry name" value="REJ_dom"/>
</dbReference>
<keyword evidence="3" id="KW-0433">Leucine-rich repeat</keyword>
<feature type="transmembrane region" description="Helical" evidence="11">
    <location>
        <begin position="4129"/>
        <end position="4151"/>
    </location>
</feature>
<dbReference type="SMART" id="SM00089">
    <property type="entry name" value="PKD"/>
    <property type="match status" value="12"/>
</dbReference>
<feature type="domain" description="PKD" evidence="13">
    <location>
        <begin position="2464"/>
        <end position="2530"/>
    </location>
</feature>
<name>A0AAV3YBJ2_9GAST</name>
<dbReference type="PANTHER" id="PTHR46730">
    <property type="entry name" value="POLYCYSTIN-1"/>
    <property type="match status" value="1"/>
</dbReference>
<dbReference type="Proteomes" id="UP000735302">
    <property type="component" value="Unassembled WGS sequence"/>
</dbReference>
<evidence type="ECO:0000256" key="10">
    <source>
        <dbReference type="SAM" id="MobiDB-lite"/>
    </source>
</evidence>
<evidence type="ECO:0000256" key="8">
    <source>
        <dbReference type="ARBA" id="ARBA00023157"/>
    </source>
</evidence>
<dbReference type="Pfam" id="PF01825">
    <property type="entry name" value="GPS"/>
    <property type="match status" value="1"/>
</dbReference>
<dbReference type="InterPro" id="IPR016186">
    <property type="entry name" value="C-type_lectin-like/link_sf"/>
</dbReference>
<dbReference type="GO" id="GO:0005929">
    <property type="term" value="C:cilium"/>
    <property type="evidence" value="ECO:0007669"/>
    <property type="project" value="UniProtKB-ARBA"/>
</dbReference>
<evidence type="ECO:0000313" key="18">
    <source>
        <dbReference type="Proteomes" id="UP000735302"/>
    </source>
</evidence>
<dbReference type="InterPro" id="IPR046338">
    <property type="entry name" value="GAIN_dom_sf"/>
</dbReference>
<feature type="transmembrane region" description="Helical" evidence="11">
    <location>
        <begin position="3509"/>
        <end position="3531"/>
    </location>
</feature>
<dbReference type="Pfam" id="PF00059">
    <property type="entry name" value="Lectin_C"/>
    <property type="match status" value="1"/>
</dbReference>
<dbReference type="Gene3D" id="2.60.40.10">
    <property type="entry name" value="Immunoglobulins"/>
    <property type="match status" value="4"/>
</dbReference>
<feature type="compositionally biased region" description="Low complexity" evidence="10">
    <location>
        <begin position="3903"/>
        <end position="3940"/>
    </location>
</feature>
<comment type="caution">
    <text evidence="9">Lacks conserved residue(s) required for the propagation of feature annotation.</text>
</comment>
<evidence type="ECO:0000256" key="7">
    <source>
        <dbReference type="ARBA" id="ARBA00023136"/>
    </source>
</evidence>
<dbReference type="InterPro" id="IPR016187">
    <property type="entry name" value="CTDL_fold"/>
</dbReference>
<feature type="region of interest" description="Disordered" evidence="10">
    <location>
        <begin position="4005"/>
        <end position="4058"/>
    </location>
</feature>
<dbReference type="Pfam" id="PF13855">
    <property type="entry name" value="LRR_8"/>
    <property type="match status" value="2"/>
</dbReference>
<feature type="domain" description="PKD" evidence="13">
    <location>
        <begin position="2387"/>
        <end position="2433"/>
    </location>
</feature>
<dbReference type="InterPro" id="IPR057244">
    <property type="entry name" value="GAIN_B"/>
</dbReference>
<feature type="domain" description="PKD" evidence="13">
    <location>
        <begin position="1692"/>
        <end position="1745"/>
    </location>
</feature>
<protein>
    <submittedName>
        <fullName evidence="17">Polycystin-1</fullName>
    </submittedName>
</protein>
<dbReference type="InterPro" id="IPR000601">
    <property type="entry name" value="PKD_dom"/>
</dbReference>
<feature type="domain" description="C-type lectin" evidence="12">
    <location>
        <begin position="625"/>
        <end position="741"/>
    </location>
</feature>
<gene>
    <name evidence="17" type="ORF">PoB_000637500</name>
</gene>
<keyword evidence="6 11" id="KW-1133">Transmembrane helix</keyword>
<proteinExistence type="inferred from homology"/>
<dbReference type="CDD" id="cd00037">
    <property type="entry name" value="CLECT"/>
    <property type="match status" value="2"/>
</dbReference>
<feature type="domain" description="REJ" evidence="16">
    <location>
        <begin position="2535"/>
        <end position="3084"/>
    </location>
</feature>
<dbReference type="GO" id="GO:0006816">
    <property type="term" value="P:calcium ion transport"/>
    <property type="evidence" value="ECO:0007669"/>
    <property type="project" value="TreeGrafter"/>
</dbReference>
<comment type="caution">
    <text evidence="17">The sequence shown here is derived from an EMBL/GenBank/DDBJ whole genome shotgun (WGS) entry which is preliminary data.</text>
</comment>
<feature type="domain" description="PKD" evidence="13">
    <location>
        <begin position="2219"/>
        <end position="2277"/>
    </location>
</feature>
<feature type="domain" description="C-type lectin" evidence="12">
    <location>
        <begin position="754"/>
        <end position="866"/>
    </location>
</feature>
<dbReference type="EMBL" id="BLXT01000744">
    <property type="protein sequence ID" value="GFN79869.1"/>
    <property type="molecule type" value="Genomic_DNA"/>
</dbReference>
<dbReference type="PROSITE" id="PS50095">
    <property type="entry name" value="PLAT"/>
    <property type="match status" value="1"/>
</dbReference>
<dbReference type="GO" id="GO:0005261">
    <property type="term" value="F:monoatomic cation channel activity"/>
    <property type="evidence" value="ECO:0007669"/>
    <property type="project" value="TreeGrafter"/>
</dbReference>
<organism evidence="17 18">
    <name type="scientific">Plakobranchus ocellatus</name>
    <dbReference type="NCBI Taxonomy" id="259542"/>
    <lineage>
        <taxon>Eukaryota</taxon>
        <taxon>Metazoa</taxon>
        <taxon>Spiralia</taxon>
        <taxon>Lophotrochozoa</taxon>
        <taxon>Mollusca</taxon>
        <taxon>Gastropoda</taxon>
        <taxon>Heterobranchia</taxon>
        <taxon>Euthyneura</taxon>
        <taxon>Panpulmonata</taxon>
        <taxon>Sacoglossa</taxon>
        <taxon>Placobranchoidea</taxon>
        <taxon>Plakobranchidae</taxon>
        <taxon>Plakobranchus</taxon>
    </lineage>
</organism>
<dbReference type="Gene3D" id="3.10.100.10">
    <property type="entry name" value="Mannose-Binding Protein A, subunit A"/>
    <property type="match status" value="2"/>
</dbReference>
<evidence type="ECO:0000256" key="9">
    <source>
        <dbReference type="PROSITE-ProRule" id="PRU00152"/>
    </source>
</evidence>
<dbReference type="PROSITE" id="PS00615">
    <property type="entry name" value="C_TYPE_LECTIN_1"/>
    <property type="match status" value="1"/>
</dbReference>
<dbReference type="Pfam" id="PF02010">
    <property type="entry name" value="REJ"/>
    <property type="match status" value="1"/>
</dbReference>
<feature type="domain" description="PLAT" evidence="14">
    <location>
        <begin position="3551"/>
        <end position="3666"/>
    </location>
</feature>
<dbReference type="CDD" id="cd00146">
    <property type="entry name" value="PKD"/>
    <property type="match status" value="4"/>
</dbReference>
<dbReference type="SUPFAM" id="SSF52058">
    <property type="entry name" value="L domain-like"/>
    <property type="match status" value="1"/>
</dbReference>
<evidence type="ECO:0000256" key="3">
    <source>
        <dbReference type="ARBA" id="ARBA00022614"/>
    </source>
</evidence>
<dbReference type="PROSITE" id="PS50041">
    <property type="entry name" value="C_TYPE_LECTIN_2"/>
    <property type="match status" value="2"/>
</dbReference>
<comment type="subcellular location">
    <subcellularLocation>
        <location evidence="1">Membrane</location>
        <topology evidence="1">Multi-pass membrane protein</topology>
    </subcellularLocation>
</comment>
<feature type="non-terminal residue" evidence="17">
    <location>
        <position position="4180"/>
    </location>
</feature>
<dbReference type="InterPro" id="IPR001024">
    <property type="entry name" value="PLAT/LH2_dom"/>
</dbReference>
<dbReference type="InterPro" id="IPR013783">
    <property type="entry name" value="Ig-like_fold"/>
</dbReference>
<dbReference type="SMART" id="SM00308">
    <property type="entry name" value="LH2"/>
    <property type="match status" value="1"/>
</dbReference>
<dbReference type="PROSITE" id="PS51450">
    <property type="entry name" value="LRR"/>
    <property type="match status" value="1"/>
</dbReference>
<dbReference type="PANTHER" id="PTHR46730:SF2">
    <property type="entry name" value="POLYCYSTIN-1 ISOFORM X1"/>
    <property type="match status" value="1"/>
</dbReference>
<feature type="domain" description="PKD" evidence="13">
    <location>
        <begin position="485"/>
        <end position="529"/>
    </location>
</feature>
<feature type="compositionally biased region" description="Basic and acidic residues" evidence="10">
    <location>
        <begin position="4015"/>
        <end position="4029"/>
    </location>
</feature>
<dbReference type="PROSITE" id="PS50093">
    <property type="entry name" value="PKD"/>
    <property type="match status" value="8"/>
</dbReference>
<dbReference type="InterPro" id="IPR022409">
    <property type="entry name" value="PKD/Chitinase_dom"/>
</dbReference>
<dbReference type="SMART" id="SM00369">
    <property type="entry name" value="LRR_TYP"/>
    <property type="match status" value="5"/>
</dbReference>
<evidence type="ECO:0000256" key="1">
    <source>
        <dbReference type="ARBA" id="ARBA00004141"/>
    </source>
</evidence>
<evidence type="ECO:0000259" key="15">
    <source>
        <dbReference type="PROSITE" id="PS50221"/>
    </source>
</evidence>
<dbReference type="Gene3D" id="3.80.10.10">
    <property type="entry name" value="Ribonuclease Inhibitor"/>
    <property type="match status" value="2"/>
</dbReference>
<evidence type="ECO:0000313" key="17">
    <source>
        <dbReference type="EMBL" id="GFN79869.1"/>
    </source>
</evidence>
<keyword evidence="7 11" id="KW-0472">Membrane</keyword>
<dbReference type="InterPro" id="IPR032675">
    <property type="entry name" value="LRR_dom_sf"/>
</dbReference>
<evidence type="ECO:0000256" key="11">
    <source>
        <dbReference type="SAM" id="Phobius"/>
    </source>
</evidence>
<dbReference type="SMART" id="SM00034">
    <property type="entry name" value="CLECT"/>
    <property type="match status" value="2"/>
</dbReference>
<dbReference type="Pfam" id="PF00801">
    <property type="entry name" value="PKD"/>
    <property type="match status" value="7"/>
</dbReference>
<keyword evidence="5" id="KW-0677">Repeat</keyword>
<dbReference type="PROSITE" id="PS51111">
    <property type="entry name" value="REJ"/>
    <property type="match status" value="1"/>
</dbReference>
<keyword evidence="4 11" id="KW-0812">Transmembrane</keyword>
<dbReference type="GO" id="GO:0005886">
    <property type="term" value="C:plasma membrane"/>
    <property type="evidence" value="ECO:0007669"/>
    <property type="project" value="TreeGrafter"/>
</dbReference>
<evidence type="ECO:0000256" key="2">
    <source>
        <dbReference type="ARBA" id="ARBA00007200"/>
    </source>
</evidence>
<evidence type="ECO:0000259" key="13">
    <source>
        <dbReference type="PROSITE" id="PS50093"/>
    </source>
</evidence>
<feature type="domain" description="GAIN-B" evidence="15">
    <location>
        <begin position="3327"/>
        <end position="3495"/>
    </location>
</feature>
<feature type="domain" description="PKD" evidence="13">
    <location>
        <begin position="1866"/>
        <end position="1929"/>
    </location>
</feature>
<evidence type="ECO:0000259" key="16">
    <source>
        <dbReference type="PROSITE" id="PS51111"/>
    </source>
</evidence>
<evidence type="ECO:0000256" key="6">
    <source>
        <dbReference type="ARBA" id="ARBA00022989"/>
    </source>
</evidence>
<feature type="transmembrane region" description="Helical" evidence="11">
    <location>
        <begin position="3712"/>
        <end position="3733"/>
    </location>
</feature>
<reference evidence="17 18" key="1">
    <citation type="journal article" date="2021" name="Elife">
        <title>Chloroplast acquisition without the gene transfer in kleptoplastic sea slugs, Plakobranchus ocellatus.</title>
        <authorList>
            <person name="Maeda T."/>
            <person name="Takahashi S."/>
            <person name="Yoshida T."/>
            <person name="Shimamura S."/>
            <person name="Takaki Y."/>
            <person name="Nagai Y."/>
            <person name="Toyoda A."/>
            <person name="Suzuki Y."/>
            <person name="Arimoto A."/>
            <person name="Ishii H."/>
            <person name="Satoh N."/>
            <person name="Nishiyama T."/>
            <person name="Hasebe M."/>
            <person name="Maruyama T."/>
            <person name="Minagawa J."/>
            <person name="Obokata J."/>
            <person name="Shigenobu S."/>
        </authorList>
    </citation>
    <scope>NUCLEOTIDE SEQUENCE [LARGE SCALE GENOMIC DNA]</scope>
</reference>
<feature type="region of interest" description="Disordered" evidence="10">
    <location>
        <begin position="3894"/>
        <end position="3950"/>
    </location>
</feature>